<evidence type="ECO:0000259" key="9">
    <source>
        <dbReference type="Pfam" id="PF07733"/>
    </source>
</evidence>
<dbReference type="EC" id="2.7.7.7" evidence="1"/>
<dbReference type="eggNOG" id="COG0587">
    <property type="taxonomic scope" value="Bacteria"/>
</dbReference>
<dbReference type="Proteomes" id="UP000011173">
    <property type="component" value="Chromosome"/>
</dbReference>
<evidence type="ECO:0000256" key="2">
    <source>
        <dbReference type="ARBA" id="ARBA00022679"/>
    </source>
</evidence>
<evidence type="ECO:0000256" key="7">
    <source>
        <dbReference type="SAM" id="MobiDB-lite"/>
    </source>
</evidence>
<dbReference type="SUPFAM" id="SSF89550">
    <property type="entry name" value="PHP domain-like"/>
    <property type="match status" value="1"/>
</dbReference>
<dbReference type="AlphaFoldDB" id="L7W3Z4"/>
<dbReference type="CDD" id="cd04485">
    <property type="entry name" value="DnaE_OBF"/>
    <property type="match status" value="1"/>
</dbReference>
<keyword evidence="4" id="KW-0235">DNA replication</keyword>
<sequence>MENSQTHKLTNSQTHKLTNSQTHKLTNSQTHKLTNSQTHKLTNSQTHKLTNSQTHLYLNNHTYYSLRYGTYDEKELLLLAQQNGLNTIVLTDINNTSACLNFIRLCTKHKLHGVIGIDFRNEHQQLYVGIAKNNKGFQELNEFLSHYLENKIPLPDRAPAFENAFVIYPLERIKELEVSRFRESEYIGISLTSLRKLPFTEYVKMEGKLVVLQTTTFRNKRDFNAHRLLRCIDLNILLSQLPEEQQGKMEHQMIPVDQLEKAFEAYPHIIENTNKLLEQCSINFNFENAQLNENQRVFTTDEAADFKELKRLAYEGVEHRYAEVEDKKDVYARIEKELGIVQKKGFVAYFLINWQICAYAREQGYFYVGRGSGANSILAYLLRITEVDPIDLDLYFERFINDYRTSPPDFDIDFSWDDREDITRFIFDRFDNVALLATYNTFQVRAVMRELGKVFGLPKEEIDKLTSGQLRAHEKDQMHDLVLKYSNLIHGMPNYTSIHAGGILITDKPIHCYSATSLPPKGYRTVQFDMHIAEDAGIHKFDILAQRGLGKIRDAIEIVKHNQPDAQIMDVHNDVKKFMKDESINKMISQAKCIGCFYIESPAMRMLLSKLATDDYIGLVAASSVIRPGVAQSGMMREFILRTRYPEKRKEAHPIMQSIMPETYGIMVYQEDVIKVAHNYAKLDLGEADVLRRGMSGKYRSREEFQKVEDNYFNNCLKEGYDPAESREIWNQIKSFAGYAFAKGHSASYAVESYQSLYLKRYFPLEYMTATLNNGGGFYKPELYVHEARMCGGIIEAPCINNSDLACIIKGKTIYIALSYLKELERRTILRIVEERDRNGWFLSLEDFINRVLISIEQLSILIRIDAFRFTNTDRYELLWQAHYKLDKTPKKVLQSKLFVPNHRHVEIPKLATTKEELAFEQFELLGFPLCSHFDLLTEPPKNQLGRKEMMDYNNKMILIYGYVVNIKTTNTAKGKRMQFGTFLDHRGEFFDTVMFPPVAAKITFRGSGIYMIYGKVVEEFDFYSIEVQDMKKADYIQDPRYAEENPQTMQRLDKQASLRDRRMGNGNGRRNPELSLETGAIHQPGGGRKSSKPG</sequence>
<dbReference type="Pfam" id="PF02811">
    <property type="entry name" value="PHP"/>
    <property type="match status" value="1"/>
</dbReference>
<feature type="region of interest" description="Disordered" evidence="7">
    <location>
        <begin position="1"/>
        <end position="46"/>
    </location>
</feature>
<dbReference type="InterPro" id="IPR040982">
    <property type="entry name" value="DNA_pol3_finger"/>
</dbReference>
<organism evidence="12 13">
    <name type="scientific">Nonlabens dokdonensis (strain DSM 17205 / KCTC 12402 / DSW-6)</name>
    <name type="common">Donghaeana dokdonensis</name>
    <dbReference type="NCBI Taxonomy" id="592029"/>
    <lineage>
        <taxon>Bacteria</taxon>
        <taxon>Pseudomonadati</taxon>
        <taxon>Bacteroidota</taxon>
        <taxon>Flavobacteriia</taxon>
        <taxon>Flavobacteriales</taxon>
        <taxon>Flavobacteriaceae</taxon>
        <taxon>Nonlabens</taxon>
    </lineage>
</organism>
<evidence type="ECO:0000256" key="4">
    <source>
        <dbReference type="ARBA" id="ARBA00022705"/>
    </source>
</evidence>
<evidence type="ECO:0000259" key="8">
    <source>
        <dbReference type="Pfam" id="PF02811"/>
    </source>
</evidence>
<keyword evidence="3 12" id="KW-0548">Nucleotidyltransferase</keyword>
<feature type="domain" description="DNA polymerase III alpha subunit finger" evidence="11">
    <location>
        <begin position="550"/>
        <end position="719"/>
    </location>
</feature>
<name>L7W3Z4_NONDD</name>
<dbReference type="GO" id="GO:0003887">
    <property type="term" value="F:DNA-directed DNA polymerase activity"/>
    <property type="evidence" value="ECO:0007669"/>
    <property type="project" value="UniProtKB-KW"/>
</dbReference>
<reference evidence="12 13" key="1">
    <citation type="journal article" date="2013" name="Genome Biol. Evol.">
        <title>Genomic makeup of the marine flavobacterium Nonlabens (Donghaeana) dokdonensis DSW-6 and identification of a novel class of rhodopsins.</title>
        <authorList>
            <person name="Kwon S.K."/>
            <person name="Kim B.K."/>
            <person name="Song J.Y."/>
            <person name="Kwak M.J."/>
            <person name="Lee C.H."/>
            <person name="Yoon J.H."/>
            <person name="Oh T.K."/>
            <person name="Kim J.F."/>
        </authorList>
    </citation>
    <scope>NUCLEOTIDE SEQUENCE [LARGE SCALE GENOMIC DNA]</scope>
    <source>
        <strain evidence="13">DSM 17205 / KCTC 12402 / DSW-6</strain>
    </source>
</reference>
<feature type="domain" description="Bacterial DNA polymerase III alpha subunit NTPase" evidence="9">
    <location>
        <begin position="308"/>
        <end position="545"/>
    </location>
</feature>
<evidence type="ECO:0000256" key="5">
    <source>
        <dbReference type="ARBA" id="ARBA00022932"/>
    </source>
</evidence>
<evidence type="ECO:0000313" key="13">
    <source>
        <dbReference type="Proteomes" id="UP000011173"/>
    </source>
</evidence>
<evidence type="ECO:0000256" key="6">
    <source>
        <dbReference type="ARBA" id="ARBA00049244"/>
    </source>
</evidence>
<dbReference type="PANTHER" id="PTHR32294">
    <property type="entry name" value="DNA POLYMERASE III SUBUNIT ALPHA"/>
    <property type="match status" value="1"/>
</dbReference>
<dbReference type="Gene3D" id="3.20.20.140">
    <property type="entry name" value="Metal-dependent hydrolases"/>
    <property type="match status" value="2"/>
</dbReference>
<feature type="domain" description="DNA polymerase helix-hairpin-helix motif" evidence="10">
    <location>
        <begin position="795"/>
        <end position="877"/>
    </location>
</feature>
<dbReference type="NCBIfam" id="TIGR00594">
    <property type="entry name" value="polc"/>
    <property type="match status" value="1"/>
</dbReference>
<evidence type="ECO:0000259" key="10">
    <source>
        <dbReference type="Pfam" id="PF14579"/>
    </source>
</evidence>
<gene>
    <name evidence="12" type="ordered locus">DDD_1163</name>
</gene>
<feature type="domain" description="PHP" evidence="8">
    <location>
        <begin position="58"/>
        <end position="149"/>
    </location>
</feature>
<dbReference type="InterPro" id="IPR004805">
    <property type="entry name" value="DnaE2/DnaE/PolC"/>
</dbReference>
<dbReference type="Pfam" id="PF17657">
    <property type="entry name" value="DNA_pol3_finger"/>
    <property type="match status" value="1"/>
</dbReference>
<dbReference type="HOGENOM" id="CLU_001600_0_1_10"/>
<dbReference type="Gene3D" id="1.10.150.870">
    <property type="match status" value="1"/>
</dbReference>
<dbReference type="InterPro" id="IPR004013">
    <property type="entry name" value="PHP_dom"/>
</dbReference>
<proteinExistence type="predicted"/>
<evidence type="ECO:0000259" key="11">
    <source>
        <dbReference type="Pfam" id="PF17657"/>
    </source>
</evidence>
<keyword evidence="5" id="KW-0239">DNA-directed DNA polymerase</keyword>
<dbReference type="EMBL" id="CP001397">
    <property type="protein sequence ID" value="AGC76290.1"/>
    <property type="molecule type" value="Genomic_DNA"/>
</dbReference>
<dbReference type="STRING" id="592029.DDD_1163"/>
<dbReference type="GO" id="GO:0006260">
    <property type="term" value="P:DNA replication"/>
    <property type="evidence" value="ECO:0007669"/>
    <property type="project" value="UniProtKB-KW"/>
</dbReference>
<dbReference type="InterPro" id="IPR029460">
    <property type="entry name" value="DNAPol_HHH"/>
</dbReference>
<dbReference type="PATRIC" id="fig|592029.3.peg.1152"/>
<dbReference type="GO" id="GO:0008408">
    <property type="term" value="F:3'-5' exonuclease activity"/>
    <property type="evidence" value="ECO:0007669"/>
    <property type="project" value="InterPro"/>
</dbReference>
<dbReference type="KEGG" id="ndo:DDD_1163"/>
<feature type="region of interest" description="Disordered" evidence="7">
    <location>
        <begin position="1040"/>
        <end position="1095"/>
    </location>
</feature>
<dbReference type="Pfam" id="PF14579">
    <property type="entry name" value="HHH_6"/>
    <property type="match status" value="1"/>
</dbReference>
<keyword evidence="2 12" id="KW-0808">Transferase</keyword>
<evidence type="ECO:0000313" key="12">
    <source>
        <dbReference type="EMBL" id="AGC76290.1"/>
    </source>
</evidence>
<comment type="catalytic activity">
    <reaction evidence="6">
        <text>DNA(n) + a 2'-deoxyribonucleoside 5'-triphosphate = DNA(n+1) + diphosphate</text>
        <dbReference type="Rhea" id="RHEA:22508"/>
        <dbReference type="Rhea" id="RHEA-COMP:17339"/>
        <dbReference type="Rhea" id="RHEA-COMP:17340"/>
        <dbReference type="ChEBI" id="CHEBI:33019"/>
        <dbReference type="ChEBI" id="CHEBI:61560"/>
        <dbReference type="ChEBI" id="CHEBI:173112"/>
        <dbReference type="EC" id="2.7.7.7"/>
    </reaction>
</comment>
<dbReference type="InterPro" id="IPR016195">
    <property type="entry name" value="Pol/histidinol_Pase-like"/>
</dbReference>
<accession>L7W3Z4</accession>
<feature type="compositionally biased region" description="Basic and acidic residues" evidence="7">
    <location>
        <begin position="1052"/>
        <end position="1064"/>
    </location>
</feature>
<evidence type="ECO:0000256" key="1">
    <source>
        <dbReference type="ARBA" id="ARBA00012417"/>
    </source>
</evidence>
<dbReference type="InterPro" id="IPR011708">
    <property type="entry name" value="DNA_pol3_alpha_NTPase_dom"/>
</dbReference>
<dbReference type="Pfam" id="PF07733">
    <property type="entry name" value="DNA_pol3_alpha"/>
    <property type="match status" value="1"/>
</dbReference>
<protein>
    <recommendedName>
        <fullName evidence="1">DNA-directed DNA polymerase</fullName>
        <ecNumber evidence="1">2.7.7.7</ecNumber>
    </recommendedName>
</protein>
<evidence type="ECO:0000256" key="3">
    <source>
        <dbReference type="ARBA" id="ARBA00022695"/>
    </source>
</evidence>